<dbReference type="AlphaFoldDB" id="A0AAE3YGP4"/>
<dbReference type="EMBL" id="JAVDUI010000001">
    <property type="protein sequence ID" value="MDR6891927.1"/>
    <property type="molecule type" value="Genomic_DNA"/>
</dbReference>
<dbReference type="Gene3D" id="3.40.50.1820">
    <property type="entry name" value="alpha/beta hydrolase"/>
    <property type="match status" value="1"/>
</dbReference>
<accession>A0AAE3YGP4</accession>
<dbReference type="InterPro" id="IPR009339">
    <property type="entry name" value="DUF998"/>
</dbReference>
<dbReference type="Pfam" id="PF06197">
    <property type="entry name" value="DUF998"/>
    <property type="match status" value="1"/>
</dbReference>
<comment type="caution">
    <text evidence="2">The sequence shown here is derived from an EMBL/GenBank/DDBJ whole genome shotgun (WGS) entry which is preliminary data.</text>
</comment>
<dbReference type="PANTHER" id="PTHR43798">
    <property type="entry name" value="MONOACYLGLYCEROL LIPASE"/>
    <property type="match status" value="1"/>
</dbReference>
<protein>
    <submittedName>
        <fullName evidence="2">Pimeloyl-ACP methyl ester carboxylesterase</fullName>
    </submittedName>
</protein>
<keyword evidence="3" id="KW-1185">Reference proteome</keyword>
<organism evidence="2 3">
    <name type="scientific">Falsarthrobacter nasiphocae</name>
    <dbReference type="NCBI Taxonomy" id="189863"/>
    <lineage>
        <taxon>Bacteria</taxon>
        <taxon>Bacillati</taxon>
        <taxon>Actinomycetota</taxon>
        <taxon>Actinomycetes</taxon>
        <taxon>Micrococcales</taxon>
        <taxon>Micrococcaceae</taxon>
        <taxon>Falsarthrobacter</taxon>
    </lineage>
</organism>
<feature type="transmembrane region" description="Helical" evidence="1">
    <location>
        <begin position="177"/>
        <end position="200"/>
    </location>
</feature>
<feature type="transmembrane region" description="Helical" evidence="1">
    <location>
        <begin position="7"/>
        <end position="33"/>
    </location>
</feature>
<dbReference type="InterPro" id="IPR029058">
    <property type="entry name" value="AB_hydrolase_fold"/>
</dbReference>
<dbReference type="SUPFAM" id="SSF53474">
    <property type="entry name" value="alpha/beta-Hydrolases"/>
    <property type="match status" value="1"/>
</dbReference>
<evidence type="ECO:0000313" key="2">
    <source>
        <dbReference type="EMBL" id="MDR6891927.1"/>
    </source>
</evidence>
<evidence type="ECO:0000256" key="1">
    <source>
        <dbReference type="SAM" id="Phobius"/>
    </source>
</evidence>
<feature type="transmembrane region" description="Helical" evidence="1">
    <location>
        <begin position="87"/>
        <end position="109"/>
    </location>
</feature>
<name>A0AAE3YGP4_9MICC</name>
<dbReference type="Proteomes" id="UP001247307">
    <property type="component" value="Unassembled WGS sequence"/>
</dbReference>
<evidence type="ECO:0000313" key="3">
    <source>
        <dbReference type="Proteomes" id="UP001247307"/>
    </source>
</evidence>
<dbReference type="GO" id="GO:0016020">
    <property type="term" value="C:membrane"/>
    <property type="evidence" value="ECO:0007669"/>
    <property type="project" value="TreeGrafter"/>
</dbReference>
<keyword evidence="1" id="KW-1133">Transmembrane helix</keyword>
<keyword evidence="1" id="KW-0812">Transmembrane</keyword>
<sequence length="494" mass="52584">MQLTRASWGILIAAMALYSAWVLALGGASQGFVDPATSYVSELAAAGQPRRNAFRSTDALAGLIVAGLAIAQWPLRTMDALPDKARWLGHTALAGLILFGICTVLDAAWTMACTPSQSPACYAMQVDGSLPWTHYAHTTTSTGVGLGLSVAMVSLAAAGVVALRHQTHGTPARGLKARVWVGAVLALAALAMVIVSICMAPPVQDAFGEGPLPLGVTQRASLALSSLTLLTLLAPGPLSPDARRRAPERPSLVFHPGLGVAMDSFDDVRAALSEHHQVTWARPGMDGAPSREEGDMPGSVVDAKALLEVLDHAGPGGRPVGRAILVGHSMSGPVIETFARLYPERVAGLVFLDASIPPSGGRSKGVRRDRVARSVRRAWARSGLTRLISRASGHPDRLPNVDVENAAYPWYIEEATQVRNAKPMPDVPVEVVVAHRGVPFTGFWIRQQRDYVRLLHDTGATRARLTVVRPSGHLVQKEHPLQVAEIIRRVIRGV</sequence>
<dbReference type="RefSeq" id="WP_309850251.1">
    <property type="nucleotide sequence ID" value="NZ_BAAAIU010000041.1"/>
</dbReference>
<feature type="transmembrane region" description="Helical" evidence="1">
    <location>
        <begin position="144"/>
        <end position="165"/>
    </location>
</feature>
<dbReference type="InterPro" id="IPR050266">
    <property type="entry name" value="AB_hydrolase_sf"/>
</dbReference>
<gene>
    <name evidence="2" type="ORF">J2S35_000867</name>
</gene>
<keyword evidence="1" id="KW-0472">Membrane</keyword>
<proteinExistence type="predicted"/>
<dbReference type="PANTHER" id="PTHR43798:SF33">
    <property type="entry name" value="HYDROLASE, PUTATIVE (AFU_ORTHOLOGUE AFUA_2G14860)-RELATED"/>
    <property type="match status" value="1"/>
</dbReference>
<feature type="transmembrane region" description="Helical" evidence="1">
    <location>
        <begin position="53"/>
        <end position="75"/>
    </location>
</feature>
<reference evidence="2" key="1">
    <citation type="submission" date="2023-07" db="EMBL/GenBank/DDBJ databases">
        <title>Sequencing the genomes of 1000 actinobacteria strains.</title>
        <authorList>
            <person name="Klenk H.-P."/>
        </authorList>
    </citation>
    <scope>NUCLEOTIDE SEQUENCE</scope>
    <source>
        <strain evidence="2">DSM 13988</strain>
    </source>
</reference>